<dbReference type="OrthoDB" id="5405717at2"/>
<evidence type="ECO:0000259" key="1">
    <source>
        <dbReference type="PROSITE" id="PS50943"/>
    </source>
</evidence>
<accession>A1ARL9</accession>
<dbReference type="InterPro" id="IPR001387">
    <property type="entry name" value="Cro/C1-type_HTH"/>
</dbReference>
<dbReference type="STRING" id="338966.Ppro_2383"/>
<dbReference type="GO" id="GO:0003677">
    <property type="term" value="F:DNA binding"/>
    <property type="evidence" value="ECO:0007669"/>
    <property type="project" value="InterPro"/>
</dbReference>
<sequence>MMTRKKRLQLLAEMCLKHGQAEVARRIGKSDSAVSQILSGAYQANPDGILQRVEEVFGTTLVACPVLGSILLGVCAEKRKLPFAATNPRRVQLYAACKDCKERGVL</sequence>
<dbReference type="EMBL" id="CP000482">
    <property type="protein sequence ID" value="ABK99989.1"/>
    <property type="molecule type" value="Genomic_DNA"/>
</dbReference>
<dbReference type="Proteomes" id="UP000006732">
    <property type="component" value="Chromosome"/>
</dbReference>
<dbReference type="Gene3D" id="1.10.260.40">
    <property type="entry name" value="lambda repressor-like DNA-binding domains"/>
    <property type="match status" value="1"/>
</dbReference>
<reference evidence="2 3" key="1">
    <citation type="submission" date="2006-10" db="EMBL/GenBank/DDBJ databases">
        <title>Complete sequence of chromosome of Pelobacter propionicus DSM 2379.</title>
        <authorList>
            <consortium name="US DOE Joint Genome Institute"/>
            <person name="Copeland A."/>
            <person name="Lucas S."/>
            <person name="Lapidus A."/>
            <person name="Barry K."/>
            <person name="Detter J.C."/>
            <person name="Glavina del Rio T."/>
            <person name="Hammon N."/>
            <person name="Israni S."/>
            <person name="Dalin E."/>
            <person name="Tice H."/>
            <person name="Pitluck S."/>
            <person name="Saunders E."/>
            <person name="Brettin T."/>
            <person name="Bruce D."/>
            <person name="Han C."/>
            <person name="Tapia R."/>
            <person name="Schmutz J."/>
            <person name="Larimer F."/>
            <person name="Land M."/>
            <person name="Hauser L."/>
            <person name="Kyrpides N."/>
            <person name="Kim E."/>
            <person name="Lovley D."/>
            <person name="Richardson P."/>
        </authorList>
    </citation>
    <scope>NUCLEOTIDE SEQUENCE [LARGE SCALE GENOMIC DNA]</scope>
    <source>
        <strain evidence="3">DSM 2379 / NBRC 103807 / OttBd1</strain>
    </source>
</reference>
<name>A1ARL9_PELPD</name>
<dbReference type="KEGG" id="ppd:Ppro_2383"/>
<dbReference type="AlphaFoldDB" id="A1ARL9"/>
<proteinExistence type="predicted"/>
<evidence type="ECO:0000313" key="2">
    <source>
        <dbReference type="EMBL" id="ABK99989.1"/>
    </source>
</evidence>
<dbReference type="InterPro" id="IPR010982">
    <property type="entry name" value="Lambda_DNA-bd_dom_sf"/>
</dbReference>
<dbReference type="HOGENOM" id="CLU_147807_0_0_7"/>
<organism evidence="2 3">
    <name type="scientific">Pelobacter propionicus (strain DSM 2379 / NBRC 103807 / OttBd1)</name>
    <dbReference type="NCBI Taxonomy" id="338966"/>
    <lineage>
        <taxon>Bacteria</taxon>
        <taxon>Pseudomonadati</taxon>
        <taxon>Thermodesulfobacteriota</taxon>
        <taxon>Desulfuromonadia</taxon>
        <taxon>Desulfuromonadales</taxon>
        <taxon>Desulfuromonadaceae</taxon>
        <taxon>Pelobacter</taxon>
    </lineage>
</organism>
<gene>
    <name evidence="2" type="ordered locus">Ppro_2383</name>
</gene>
<evidence type="ECO:0000313" key="3">
    <source>
        <dbReference type="Proteomes" id="UP000006732"/>
    </source>
</evidence>
<dbReference type="RefSeq" id="WP_011736245.1">
    <property type="nucleotide sequence ID" value="NC_008609.1"/>
</dbReference>
<dbReference type="CDD" id="cd00093">
    <property type="entry name" value="HTH_XRE"/>
    <property type="match status" value="1"/>
</dbReference>
<protein>
    <recommendedName>
        <fullName evidence="1">HTH cro/C1-type domain-containing protein</fullName>
    </recommendedName>
</protein>
<feature type="domain" description="HTH cro/C1-type" evidence="1">
    <location>
        <begin position="11"/>
        <end position="64"/>
    </location>
</feature>
<dbReference type="eggNOG" id="ENOG503193Q">
    <property type="taxonomic scope" value="Bacteria"/>
</dbReference>
<dbReference type="Pfam" id="PF01381">
    <property type="entry name" value="HTH_3"/>
    <property type="match status" value="1"/>
</dbReference>
<dbReference type="PROSITE" id="PS50943">
    <property type="entry name" value="HTH_CROC1"/>
    <property type="match status" value="1"/>
</dbReference>
<keyword evidence="3" id="KW-1185">Reference proteome</keyword>